<evidence type="ECO:0000256" key="8">
    <source>
        <dbReference type="ARBA" id="ARBA00022679"/>
    </source>
</evidence>
<reference evidence="17 18" key="1">
    <citation type="submission" date="2016-05" db="EMBL/GenBank/DDBJ databases">
        <title>Complete genome sequence of Pseudomonas antarctica PAMC 27494.</title>
        <authorList>
            <person name="Lee J."/>
        </authorList>
    </citation>
    <scope>NUCLEOTIDE SEQUENCE [LARGE SCALE GENOMIC DNA]</scope>
    <source>
        <strain evidence="17 18">PAMC 27494</strain>
    </source>
</reference>
<evidence type="ECO:0000259" key="16">
    <source>
        <dbReference type="PROSITE" id="PS52053"/>
    </source>
</evidence>
<dbReference type="GO" id="GO:0030430">
    <property type="term" value="C:host cell cytoplasm"/>
    <property type="evidence" value="ECO:0007669"/>
    <property type="project" value="UniProtKB-SubCell"/>
</dbReference>
<evidence type="ECO:0000256" key="7">
    <source>
        <dbReference type="ARBA" id="ARBA00022614"/>
    </source>
</evidence>
<evidence type="ECO:0000256" key="11">
    <source>
        <dbReference type="ARBA" id="ARBA00022843"/>
    </source>
</evidence>
<dbReference type="GO" id="GO:0061630">
    <property type="term" value="F:ubiquitin protein ligase activity"/>
    <property type="evidence" value="ECO:0007669"/>
    <property type="project" value="UniProtKB-EC"/>
</dbReference>
<dbReference type="PANTHER" id="PTHR47114">
    <property type="match status" value="1"/>
</dbReference>
<evidence type="ECO:0000256" key="4">
    <source>
        <dbReference type="ARBA" id="ARBA00009868"/>
    </source>
</evidence>
<keyword evidence="11 14" id="KW-0832">Ubl conjugation</keyword>
<evidence type="ECO:0000256" key="2">
    <source>
        <dbReference type="ARBA" id="ARBA00004192"/>
    </source>
</evidence>
<protein>
    <recommendedName>
        <fullName evidence="5">RING-type E3 ubiquitin transferase</fullName>
        <ecNumber evidence="5">2.3.2.27</ecNumber>
    </recommendedName>
</protein>
<evidence type="ECO:0000256" key="9">
    <source>
        <dbReference type="ARBA" id="ARBA00022737"/>
    </source>
</evidence>
<keyword evidence="15" id="KW-0175">Coiled coil</keyword>
<keyword evidence="10 14" id="KW-0833">Ubl conjugation pathway</keyword>
<dbReference type="GO" id="GO:0005576">
    <property type="term" value="C:extracellular region"/>
    <property type="evidence" value="ECO:0007669"/>
    <property type="project" value="UniProtKB-SubCell"/>
</dbReference>
<dbReference type="InterPro" id="IPR029487">
    <property type="entry name" value="NEL_dom"/>
</dbReference>
<dbReference type="InterPro" id="IPR032675">
    <property type="entry name" value="LRR_dom_sf"/>
</dbReference>
<evidence type="ECO:0000256" key="12">
    <source>
        <dbReference type="ARBA" id="ARBA00023026"/>
    </source>
</evidence>
<comment type="subcellular location">
    <subcellularLocation>
        <location evidence="2">Host cytoplasm</location>
    </subcellularLocation>
    <subcellularLocation>
        <location evidence="3">Secreted</location>
    </subcellularLocation>
</comment>
<dbReference type="PATRIC" id="fig|219572.3.peg.4109"/>
<dbReference type="PROSITE" id="PS52053">
    <property type="entry name" value="NEL"/>
    <property type="match status" value="1"/>
</dbReference>
<dbReference type="RefSeq" id="WP_064453362.1">
    <property type="nucleotide sequence ID" value="NZ_CP015600.1"/>
</dbReference>
<dbReference type="KEGG" id="panr:A7J50_3996"/>
<keyword evidence="13 14" id="KW-1035">Host cytoplasm</keyword>
<feature type="domain" description="NEL" evidence="16">
    <location>
        <begin position="1324"/>
        <end position="1615"/>
    </location>
</feature>
<proteinExistence type="inferred from homology"/>
<dbReference type="PROSITE" id="PS51450">
    <property type="entry name" value="LRR"/>
    <property type="match status" value="2"/>
</dbReference>
<accession>A0A172Z4X0</accession>
<dbReference type="Gene3D" id="1.20.58.360">
    <property type="entry name" value="Shigella T3SS effector IpaH defines"/>
    <property type="match status" value="1"/>
</dbReference>
<keyword evidence="9" id="KW-0677">Repeat</keyword>
<dbReference type="EMBL" id="CP015600">
    <property type="protein sequence ID" value="ANF87358.1"/>
    <property type="molecule type" value="Genomic_DNA"/>
</dbReference>
<organism evidence="17 18">
    <name type="scientific">Pseudomonas antarctica</name>
    <dbReference type="NCBI Taxonomy" id="219572"/>
    <lineage>
        <taxon>Bacteria</taxon>
        <taxon>Pseudomonadati</taxon>
        <taxon>Pseudomonadota</taxon>
        <taxon>Gammaproteobacteria</taxon>
        <taxon>Pseudomonadales</taxon>
        <taxon>Pseudomonadaceae</taxon>
        <taxon>Pseudomonas</taxon>
    </lineage>
</organism>
<evidence type="ECO:0000256" key="15">
    <source>
        <dbReference type="SAM" id="Coils"/>
    </source>
</evidence>
<evidence type="ECO:0000256" key="10">
    <source>
        <dbReference type="ARBA" id="ARBA00022786"/>
    </source>
</evidence>
<feature type="coiled-coil region" evidence="15">
    <location>
        <begin position="1054"/>
        <end position="1081"/>
    </location>
</feature>
<keyword evidence="7" id="KW-0433">Leucine-rich repeat</keyword>
<evidence type="ECO:0000256" key="14">
    <source>
        <dbReference type="PROSITE-ProRule" id="PRU01398"/>
    </source>
</evidence>
<dbReference type="PANTHER" id="PTHR47114:SF2">
    <property type="entry name" value="OLIGODENDROCYTE-MYELIN GLYCOPROTEIN"/>
    <property type="match status" value="1"/>
</dbReference>
<dbReference type="GO" id="GO:0016567">
    <property type="term" value="P:protein ubiquitination"/>
    <property type="evidence" value="ECO:0007669"/>
    <property type="project" value="InterPro"/>
</dbReference>
<evidence type="ECO:0000256" key="1">
    <source>
        <dbReference type="ARBA" id="ARBA00000900"/>
    </source>
</evidence>
<evidence type="ECO:0000256" key="13">
    <source>
        <dbReference type="ARBA" id="ARBA00023200"/>
    </source>
</evidence>
<dbReference type="STRING" id="219572.A7J50_3996"/>
<dbReference type="Pfam" id="PF14496">
    <property type="entry name" value="NEL"/>
    <property type="match status" value="1"/>
</dbReference>
<comment type="catalytic activity">
    <reaction evidence="1">
        <text>S-ubiquitinyl-[E2 ubiquitin-conjugating enzyme]-L-cysteine + [acceptor protein]-L-lysine = [E2 ubiquitin-conjugating enzyme]-L-cysteine + N(6)-ubiquitinyl-[acceptor protein]-L-lysine.</text>
        <dbReference type="EC" id="2.3.2.27"/>
    </reaction>
</comment>
<sequence>MRTQDDLNNKLNQLTQSQLQAALLEMTGDLDKAQVLQKKLPGWMVNAPPGVLDALTRDAARVADAQATVAECLKPLRALDEFCNERLKDYCLTRWQLTVEPKKDLFIRAVNEYEKEVLPLKYVKTVRLVQDSLLQVAMQNFSEDEARAQYFPAGSLLQSGSGARGVMGITPLEFAQGCRALDLGRLYQQHLSEVLKLDSNLTSDKPYVNAVASDIGRMKTLDVKIDSHIALMRGDISQDTYKMVCTLLDRQLTPSQAQAAGVVFQGRPVTWQGLNTQGGCLWSILVFSSRSIAQYPQEPCVVYMPNEPERPFFEYSSLDDFQVYLKGKLEVAAYRAFFTRYLSQGDRVGFFSRFDQARTLGMLDANLLTVSLARHFFDTYAAKLQADARTLAVPVADVDEEVREQRLQAYLDAGLTVLNLAGLVVPELGLLMTGVAVGQMLGELYEGIEDWRRGDKEEAFKQLAVVAENITSMVVFAAGSKVVGSAMSRSGLNLDSFFSKFEVVRPTDGNLRLWRPDITPYVHDQSVVDDEVADDSGIYNVGGHSYVKVNDRVHRVSFDSKLDQWRASHLSRHTAYRPQLLHNGEGCWRFAFEKPDEWEAQEYLFSRLKPTGPGSSLHPGKLVQIKAIMDKPHDWGVYQAQECLPFPARFRDLYERFKLDQSIRDFIWQLESGASPSVENSSLQMHALPLLKGWPVGRYFEVLDARRNVKARYPASATVNAAGQRLTVTEQMLSDGKVFDALLSGLDEAQKTGLLGEGIAADQEHAVLERQLLAYLKADRKPLFEQLYQSYDGPVPPEWALLRRTYPQLPCTLMRELMAETSTVQRESLRDNQRIPMALAESVQRALGEQRLDRALMGFDQPELASLDTARVAVRVMPRVAGWGRALRLELRQDSPQGDLLALGAFNGAGVRRAVVRSNAGFEAFDDHGLSLGGPYAGPDGLFEAIDSALTASQRVALGLPLTEPSNIWRLRYMSGSQAKGERELAGEAFSSRVSEPLAEGVPCEMADSPTGPLVHPRALVRKVKRLYPLFSDAQVSSLLMSLGAEPLSRARAVKRLKAELGHLRALLKHWKNDVQDLEKQPGLSDIRISRQQVAERIEACWRRQSFALDEHQTSVASLNLDGMRIGSLPTLPAEIRFDHVQQLSLKNMQLGDDVAYFLKCFKGLRRLDLDRNHLTRLPEVLSRMFELESLSMPHNRLALTDYTRLKLADLSALRLLDLSHNPLEKLVDIGKMRDLHTLLLQDTKITDLPVGLGRLARLEQMDLRDNAITVLPEWLFATPRSFSQSINLGGNPLSSSTVTALLRYRDDVGIGMGYVRDDQPRRTELRARALWLPQETATRDIHKRTVWANLRDDPESTPLFELLAQLTGTADSQYVREDLTRRVWEVLQATHDSVGLRERVFQLAAHPTNCSDGTAQIFSQIEVLKEVEKATLQAGRSHSNSGALLNLGRGLFRLSELEKIAATYAVEHFSLDPLEVSLAFRVGLAQALELPGQPKHMNFAFFANVTSDGLEVAQSQVRTAELSPAFLRFITQLAFWRIHLEQQFPGAFQSATAPFDAQQQTLFENSQNLTDGEYLKQMEALRSPRGQAITDVVERLTQQMLKQQDLGICHVPGN</sequence>
<dbReference type="SUPFAM" id="SSF52058">
    <property type="entry name" value="L domain-like"/>
    <property type="match status" value="1"/>
</dbReference>
<dbReference type="Proteomes" id="UP000077829">
    <property type="component" value="Chromosome"/>
</dbReference>
<dbReference type="InterPro" id="IPR051071">
    <property type="entry name" value="LRR-bact_E3_ubiq_ligases"/>
</dbReference>
<keyword evidence="6 14" id="KW-0964">Secreted</keyword>
<dbReference type="InterPro" id="IPR003591">
    <property type="entry name" value="Leu-rich_rpt_typical-subtyp"/>
</dbReference>
<keyword evidence="8 14" id="KW-0808">Transferase</keyword>
<name>A0A172Z4X0_9PSED</name>
<dbReference type="Gene3D" id="3.80.10.10">
    <property type="entry name" value="Ribonuclease Inhibitor"/>
    <property type="match status" value="1"/>
</dbReference>
<dbReference type="InterPro" id="IPR001611">
    <property type="entry name" value="Leu-rich_rpt"/>
</dbReference>
<evidence type="ECO:0000313" key="18">
    <source>
        <dbReference type="Proteomes" id="UP000077829"/>
    </source>
</evidence>
<keyword evidence="12" id="KW-0843">Virulence</keyword>
<evidence type="ECO:0000256" key="6">
    <source>
        <dbReference type="ARBA" id="ARBA00022525"/>
    </source>
</evidence>
<dbReference type="Pfam" id="PF20178">
    <property type="entry name" value="ToxA_N"/>
    <property type="match status" value="1"/>
</dbReference>
<feature type="active site" description="Glycyl thioester intermediate" evidence="14">
    <location>
        <position position="1411"/>
    </location>
</feature>
<comment type="similarity">
    <text evidence="4 14">Belongs to the LRR-containing bacterial E3 ligase family.</text>
</comment>
<dbReference type="InterPro" id="IPR046673">
    <property type="entry name" value="ToxA_N"/>
</dbReference>
<comment type="PTM">
    <text evidence="14">Ubiquitinated in the presence of host E1 ubiquitin-activating enzyme, E2 ubiquitin-conjugating enzyme and ubiquitin.</text>
</comment>
<evidence type="ECO:0000313" key="17">
    <source>
        <dbReference type="EMBL" id="ANF87358.1"/>
    </source>
</evidence>
<dbReference type="SMART" id="SM00369">
    <property type="entry name" value="LRR_TYP"/>
    <property type="match status" value="3"/>
</dbReference>
<evidence type="ECO:0000256" key="5">
    <source>
        <dbReference type="ARBA" id="ARBA00012483"/>
    </source>
</evidence>
<dbReference type="EC" id="2.3.2.27" evidence="5"/>
<evidence type="ECO:0000256" key="3">
    <source>
        <dbReference type="ARBA" id="ARBA00004613"/>
    </source>
</evidence>
<gene>
    <name evidence="17" type="ORF">A7J50_3996</name>
</gene>